<accession>A0ABR2A3U8</accession>
<organism evidence="1 2">
    <name type="scientific">Hibiscus sabdariffa</name>
    <name type="common">roselle</name>
    <dbReference type="NCBI Taxonomy" id="183260"/>
    <lineage>
        <taxon>Eukaryota</taxon>
        <taxon>Viridiplantae</taxon>
        <taxon>Streptophyta</taxon>
        <taxon>Embryophyta</taxon>
        <taxon>Tracheophyta</taxon>
        <taxon>Spermatophyta</taxon>
        <taxon>Magnoliopsida</taxon>
        <taxon>eudicotyledons</taxon>
        <taxon>Gunneridae</taxon>
        <taxon>Pentapetalae</taxon>
        <taxon>rosids</taxon>
        <taxon>malvids</taxon>
        <taxon>Malvales</taxon>
        <taxon>Malvaceae</taxon>
        <taxon>Malvoideae</taxon>
        <taxon>Hibiscus</taxon>
    </lineage>
</organism>
<reference evidence="1 2" key="1">
    <citation type="journal article" date="2024" name="G3 (Bethesda)">
        <title>Genome assembly of Hibiscus sabdariffa L. provides insights into metabolisms of medicinal natural products.</title>
        <authorList>
            <person name="Kim T."/>
        </authorList>
    </citation>
    <scope>NUCLEOTIDE SEQUENCE [LARGE SCALE GENOMIC DNA]</scope>
    <source>
        <strain evidence="1">TK-2024</strain>
        <tissue evidence="1">Old leaves</tissue>
    </source>
</reference>
<proteinExistence type="predicted"/>
<name>A0ABR2A3U8_9ROSI</name>
<gene>
    <name evidence="1" type="ORF">V6N11_031021</name>
</gene>
<keyword evidence="2" id="KW-1185">Reference proteome</keyword>
<evidence type="ECO:0000313" key="1">
    <source>
        <dbReference type="EMBL" id="KAK8487717.1"/>
    </source>
</evidence>
<dbReference type="EMBL" id="JBBPBN010000383">
    <property type="protein sequence ID" value="KAK8487717.1"/>
    <property type="molecule type" value="Genomic_DNA"/>
</dbReference>
<dbReference type="Proteomes" id="UP001396334">
    <property type="component" value="Unassembled WGS sequence"/>
</dbReference>
<protein>
    <submittedName>
        <fullName evidence="1">Uncharacterized protein</fullName>
    </submittedName>
</protein>
<comment type="caution">
    <text evidence="1">The sequence shown here is derived from an EMBL/GenBank/DDBJ whole genome shotgun (WGS) entry which is preliminary data.</text>
</comment>
<evidence type="ECO:0000313" key="2">
    <source>
        <dbReference type="Proteomes" id="UP001396334"/>
    </source>
</evidence>
<sequence length="121" mass="13588">MEFEDSSGQNPTEKERKKGTTKGLATLARRRSPLKHSEPQRQRRLQELWTRVPLESPMSFLFHEEGRGRNELGILDPFTTPNPGGSVNREGLVQSTPGRSTEVMHDPGIHQALNLGLVGQY</sequence>